<organism evidence="3 4">
    <name type="scientific">Desulfatitalea alkaliphila</name>
    <dbReference type="NCBI Taxonomy" id="2929485"/>
    <lineage>
        <taxon>Bacteria</taxon>
        <taxon>Pseudomonadati</taxon>
        <taxon>Thermodesulfobacteriota</taxon>
        <taxon>Desulfobacteria</taxon>
        <taxon>Desulfobacterales</taxon>
        <taxon>Desulfosarcinaceae</taxon>
        <taxon>Desulfatitalea</taxon>
    </lineage>
</organism>
<evidence type="ECO:0000259" key="1">
    <source>
        <dbReference type="Pfam" id="PF00534"/>
    </source>
</evidence>
<dbReference type="InterPro" id="IPR028098">
    <property type="entry name" value="Glyco_trans_4-like_N"/>
</dbReference>
<dbReference type="PANTHER" id="PTHR12526:SF630">
    <property type="entry name" value="GLYCOSYLTRANSFERASE"/>
    <property type="match status" value="1"/>
</dbReference>
<dbReference type="SUPFAM" id="SSF53756">
    <property type="entry name" value="UDP-Glycosyltransferase/glycogen phosphorylase"/>
    <property type="match status" value="1"/>
</dbReference>
<dbReference type="Gene3D" id="3.40.50.2000">
    <property type="entry name" value="Glycogen Phosphorylase B"/>
    <property type="match status" value="2"/>
</dbReference>
<proteinExistence type="predicted"/>
<feature type="domain" description="Glycosyl transferase family 1" evidence="1">
    <location>
        <begin position="185"/>
        <end position="348"/>
    </location>
</feature>
<gene>
    <name evidence="3" type="ORF">MRX98_21350</name>
</gene>
<evidence type="ECO:0000313" key="3">
    <source>
        <dbReference type="EMBL" id="MCJ8503133.1"/>
    </source>
</evidence>
<protein>
    <submittedName>
        <fullName evidence="3">Glycosyltransferase family 4 protein</fullName>
    </submittedName>
</protein>
<dbReference type="Pfam" id="PF13439">
    <property type="entry name" value="Glyco_transf_4"/>
    <property type="match status" value="1"/>
</dbReference>
<feature type="domain" description="Glycosyltransferase subfamily 4-like N-terminal" evidence="2">
    <location>
        <begin position="54"/>
        <end position="175"/>
    </location>
</feature>
<dbReference type="AlphaFoldDB" id="A0AA41R7R4"/>
<accession>A0AA41R7R4</accession>
<dbReference type="InterPro" id="IPR001296">
    <property type="entry name" value="Glyco_trans_1"/>
</dbReference>
<dbReference type="EMBL" id="JALJRB010000048">
    <property type="protein sequence ID" value="MCJ8503133.1"/>
    <property type="molecule type" value="Genomic_DNA"/>
</dbReference>
<keyword evidence="4" id="KW-1185">Reference proteome</keyword>
<dbReference type="Pfam" id="PF00534">
    <property type="entry name" value="Glycos_transf_1"/>
    <property type="match status" value="1"/>
</dbReference>
<dbReference type="GO" id="GO:0016757">
    <property type="term" value="F:glycosyltransferase activity"/>
    <property type="evidence" value="ECO:0007669"/>
    <property type="project" value="InterPro"/>
</dbReference>
<dbReference type="PANTHER" id="PTHR12526">
    <property type="entry name" value="GLYCOSYLTRANSFERASE"/>
    <property type="match status" value="1"/>
</dbReference>
<comment type="caution">
    <text evidence="3">The sequence shown here is derived from an EMBL/GenBank/DDBJ whole genome shotgun (WGS) entry which is preliminary data.</text>
</comment>
<name>A0AA41R7R4_9BACT</name>
<evidence type="ECO:0000313" key="4">
    <source>
        <dbReference type="Proteomes" id="UP001165427"/>
    </source>
</evidence>
<sequence length="379" mass="42555">MSPRPKVFICIATNEIGGPGKGLLQFLRCGGLEVCDTVIVGFSVNDIKSEFDLIIENVDVPFKLLKQRVIYDPLLLPQAYTIFKSNSLNILQSHGYKSHVICLFLKVLTGNPWVAFFHGWVSGGKKIKFYNYLEKYLLKFADKVVAVSEGMVNGLNTVWIGKEKINIIYNAVDPNEYSSYAPTIKIREQYRINNAAPLVAVVGRFSPEKGHRYFVEALPKILKVFPGLKTLFIGDGPLKKELQQQINQAGLKSKVIFTGYQSNVQDFFREIDLIVLPSLSEGMPNVALEAMLFQKPVVATRVGGVPEVVLDGETGILVDPKNSEQLAEAAIRLFKNRKTLHEFGMAGKCRVLKEFSSEERIKKIARLYNEVLRNNPKSR</sequence>
<dbReference type="CDD" id="cd03801">
    <property type="entry name" value="GT4_PimA-like"/>
    <property type="match status" value="1"/>
</dbReference>
<dbReference type="RefSeq" id="WP_246915040.1">
    <property type="nucleotide sequence ID" value="NZ_JALJRB010000048.1"/>
</dbReference>
<evidence type="ECO:0000259" key="2">
    <source>
        <dbReference type="Pfam" id="PF13439"/>
    </source>
</evidence>
<reference evidence="3" key="1">
    <citation type="submission" date="2022-04" db="EMBL/GenBank/DDBJ databases">
        <title>Desulfatitalea alkaliphila sp. nov., a novel anaerobic sulfate-reducing bacterium isolated from terrestrial mud volcano, Taman Peninsula, Russia.</title>
        <authorList>
            <person name="Khomyakova M.A."/>
            <person name="Merkel A.Y."/>
            <person name="Slobodkin A.I."/>
        </authorList>
    </citation>
    <scope>NUCLEOTIDE SEQUENCE</scope>
    <source>
        <strain evidence="3">M08but</strain>
    </source>
</reference>
<dbReference type="Proteomes" id="UP001165427">
    <property type="component" value="Unassembled WGS sequence"/>
</dbReference>